<gene>
    <name evidence="1" type="ORF">EV203_1563</name>
</gene>
<dbReference type="Proteomes" id="UP000294886">
    <property type="component" value="Unassembled WGS sequence"/>
</dbReference>
<name>A0A4R2JB69_9THEO</name>
<comment type="caution">
    <text evidence="1">The sequence shown here is derived from an EMBL/GenBank/DDBJ whole genome shotgun (WGS) entry which is preliminary data.</text>
</comment>
<dbReference type="EMBL" id="SLWU01000056">
    <property type="protein sequence ID" value="TCO53966.1"/>
    <property type="molecule type" value="Genomic_DNA"/>
</dbReference>
<reference evidence="1 2" key="1">
    <citation type="submission" date="2019-03" db="EMBL/GenBank/DDBJ databases">
        <title>Genomic Encyclopedia of Type Strains, Phase IV (KMG-IV): sequencing the most valuable type-strain genomes for metagenomic binning, comparative biology and taxonomic classification.</title>
        <authorList>
            <person name="Goeker M."/>
        </authorList>
    </citation>
    <scope>NUCLEOTIDE SEQUENCE [LARGE SCALE GENOMIC DNA]</scope>
    <source>
        <strain evidence="1 2">DSM 13054</strain>
    </source>
</reference>
<protein>
    <recommendedName>
        <fullName evidence="3">Transposase</fullName>
    </recommendedName>
</protein>
<accession>A0A4R2JB69</accession>
<dbReference type="AlphaFoldDB" id="A0A4R2JB69"/>
<sequence>MFLKITKAGGYEYAKIVHNYRENGKIKQKVLLNLGRIDELKNDPI</sequence>
<organism evidence="1 2">
    <name type="scientific">Caldanaerobacter subterraneus</name>
    <dbReference type="NCBI Taxonomy" id="911092"/>
    <lineage>
        <taxon>Bacteria</taxon>
        <taxon>Bacillati</taxon>
        <taxon>Bacillota</taxon>
        <taxon>Clostridia</taxon>
        <taxon>Thermoanaerobacterales</taxon>
        <taxon>Thermoanaerobacteraceae</taxon>
        <taxon>Caldanaerobacter</taxon>
    </lineage>
</organism>
<evidence type="ECO:0000313" key="2">
    <source>
        <dbReference type="Proteomes" id="UP000294886"/>
    </source>
</evidence>
<proteinExistence type="predicted"/>
<evidence type="ECO:0008006" key="3">
    <source>
        <dbReference type="Google" id="ProtNLM"/>
    </source>
</evidence>
<evidence type="ECO:0000313" key="1">
    <source>
        <dbReference type="EMBL" id="TCO53966.1"/>
    </source>
</evidence>